<dbReference type="RefSeq" id="WP_309262714.1">
    <property type="nucleotide sequence ID" value="NZ_JARUHG010000003.1"/>
</dbReference>
<comment type="caution">
    <text evidence="2">The sequence shown here is derived from an EMBL/GenBank/DDBJ whole genome shotgun (WGS) entry which is preliminary data.</text>
</comment>
<organism evidence="2 3">
    <name type="scientific">Lysobacter arvi</name>
    <dbReference type="NCBI Taxonomy" id="3038776"/>
    <lineage>
        <taxon>Bacteria</taxon>
        <taxon>Pseudomonadati</taxon>
        <taxon>Pseudomonadota</taxon>
        <taxon>Gammaproteobacteria</taxon>
        <taxon>Lysobacterales</taxon>
        <taxon>Lysobacteraceae</taxon>
        <taxon>Lysobacter</taxon>
    </lineage>
</organism>
<gene>
    <name evidence="2" type="ORF">P8609_11440</name>
</gene>
<dbReference type="EMBL" id="JARUHG010000003">
    <property type="protein sequence ID" value="MDR0183572.1"/>
    <property type="molecule type" value="Genomic_DNA"/>
</dbReference>
<keyword evidence="1" id="KW-1133">Transmembrane helix</keyword>
<name>A0ABU1CF68_9GAMM</name>
<evidence type="ECO:0000313" key="2">
    <source>
        <dbReference type="EMBL" id="MDR0183572.1"/>
    </source>
</evidence>
<keyword evidence="3" id="KW-1185">Reference proteome</keyword>
<evidence type="ECO:0000256" key="1">
    <source>
        <dbReference type="SAM" id="Phobius"/>
    </source>
</evidence>
<evidence type="ECO:0000313" key="3">
    <source>
        <dbReference type="Proteomes" id="UP001233535"/>
    </source>
</evidence>
<proteinExistence type="predicted"/>
<sequence>MILFQFFAACSVAGGLPGFAMIIRNMLKGYRGIRRLEVMARSEGQYLGFTNDLEAKRKLLFKPNNLITDADSERLADVTQDRDQLGDVVVAASGTGTRKGDLYYGPFGEPNVTTGMRFRYTGR</sequence>
<accession>A0ABU1CF68</accession>
<dbReference type="Proteomes" id="UP001233535">
    <property type="component" value="Unassembled WGS sequence"/>
</dbReference>
<protein>
    <submittedName>
        <fullName evidence="2">Uncharacterized protein</fullName>
    </submittedName>
</protein>
<reference evidence="2 3" key="1">
    <citation type="submission" date="2023-04" db="EMBL/GenBank/DDBJ databases">
        <title>Lysobacter sp. strain UC isolated from soil sample.</title>
        <authorList>
            <person name="Choksket S."/>
            <person name="Harshvardhan F."/>
            <person name="Rana R."/>
            <person name="Patil P.B."/>
            <person name="Korpole S."/>
        </authorList>
    </citation>
    <scope>NUCLEOTIDE SEQUENCE [LARGE SCALE GENOMIC DNA]</scope>
    <source>
        <strain evidence="2 3">UC</strain>
    </source>
</reference>
<keyword evidence="1" id="KW-0812">Transmembrane</keyword>
<feature type="transmembrane region" description="Helical" evidence="1">
    <location>
        <begin position="6"/>
        <end position="27"/>
    </location>
</feature>
<keyword evidence="1" id="KW-0472">Membrane</keyword>